<evidence type="ECO:0000313" key="1">
    <source>
        <dbReference type="EMBL" id="WNE99473.1"/>
    </source>
</evidence>
<gene>
    <name evidence="1" type="ORF">PS467_31140</name>
</gene>
<organism evidence="1 2">
    <name type="scientific">Streptomyces luomodiensis</name>
    <dbReference type="NCBI Taxonomy" id="3026192"/>
    <lineage>
        <taxon>Bacteria</taxon>
        <taxon>Bacillati</taxon>
        <taxon>Actinomycetota</taxon>
        <taxon>Actinomycetes</taxon>
        <taxon>Kitasatosporales</taxon>
        <taxon>Streptomycetaceae</taxon>
        <taxon>Streptomyces</taxon>
    </lineage>
</organism>
<accession>A0ABY9V3W7</accession>
<sequence>MSFVDATDCAAPVCHTDEVHALWGHAAETVPVDLANVVSVHP</sequence>
<proteinExistence type="predicted"/>
<reference evidence="1 2" key="1">
    <citation type="submission" date="2023-02" db="EMBL/GenBank/DDBJ databases">
        <title>Streptomyces sp. SCA4-21 with antifungal activity against Fusarium oxysporum f. sp. cubense, Streptomyces sp. SCA2-17 with antifungal activity against Fusarium oxysporum f. sp. cubense.</title>
        <authorList>
            <person name="Qi D."/>
        </authorList>
    </citation>
    <scope>NUCLEOTIDE SEQUENCE [LARGE SCALE GENOMIC DNA]</scope>
    <source>
        <strain evidence="1 2">SCA4-21</strain>
    </source>
</reference>
<evidence type="ECO:0000313" key="2">
    <source>
        <dbReference type="Proteomes" id="UP001305606"/>
    </source>
</evidence>
<name>A0ABY9V3W7_9ACTN</name>
<dbReference type="RefSeq" id="WP_311037992.1">
    <property type="nucleotide sequence ID" value="NZ_CP117522.1"/>
</dbReference>
<protein>
    <submittedName>
        <fullName evidence="1">Uncharacterized protein</fullName>
    </submittedName>
</protein>
<dbReference type="Proteomes" id="UP001305606">
    <property type="component" value="Chromosome"/>
</dbReference>
<dbReference type="EMBL" id="CP117522">
    <property type="protein sequence ID" value="WNE99473.1"/>
    <property type="molecule type" value="Genomic_DNA"/>
</dbReference>
<keyword evidence="2" id="KW-1185">Reference proteome</keyword>